<evidence type="ECO:0000256" key="5">
    <source>
        <dbReference type="PROSITE-ProRule" id="PRU00059"/>
    </source>
</evidence>
<keyword evidence="3 6" id="KW-0720">Serine protease</keyword>
<proteinExistence type="predicted"/>
<dbReference type="InterPro" id="IPR001254">
    <property type="entry name" value="Trypsin_dom"/>
</dbReference>
<reference evidence="10" key="2">
    <citation type="submission" date="2020-02" db="EMBL/GenBank/DDBJ databases">
        <title>Esox lucius (northern pike) genome, fEsoLuc1, primary haplotype.</title>
        <authorList>
            <person name="Myers G."/>
            <person name="Karagic N."/>
            <person name="Meyer A."/>
            <person name="Pippel M."/>
            <person name="Reichard M."/>
            <person name="Winkler S."/>
            <person name="Tracey A."/>
            <person name="Sims Y."/>
            <person name="Howe K."/>
            <person name="Rhie A."/>
            <person name="Formenti G."/>
            <person name="Durbin R."/>
            <person name="Fedrigo O."/>
            <person name="Jarvis E.D."/>
        </authorList>
    </citation>
    <scope>NUCLEOTIDE SEQUENCE [LARGE SCALE GENOMIC DNA]</scope>
</reference>
<accession>A0A3P8YIQ5</accession>
<keyword evidence="2 6" id="KW-0378">Hydrolase</keyword>
<reference evidence="10" key="3">
    <citation type="submission" date="2025-08" db="UniProtKB">
        <authorList>
            <consortium name="Ensembl"/>
        </authorList>
    </citation>
    <scope>IDENTIFICATION</scope>
</reference>
<dbReference type="Gene3D" id="2.60.120.290">
    <property type="entry name" value="Spermadhesin, CUB domain"/>
    <property type="match status" value="2"/>
</dbReference>
<evidence type="ECO:0000256" key="3">
    <source>
        <dbReference type="ARBA" id="ARBA00022825"/>
    </source>
</evidence>
<protein>
    <recommendedName>
        <fullName evidence="12">Ovochymase 2</fullName>
    </recommendedName>
</protein>
<dbReference type="PRINTS" id="PR00722">
    <property type="entry name" value="CHYMOTRYPSIN"/>
</dbReference>
<keyword evidence="11" id="KW-1185">Reference proteome</keyword>
<dbReference type="Pfam" id="PF00089">
    <property type="entry name" value="Trypsin"/>
    <property type="match status" value="1"/>
</dbReference>
<dbReference type="InterPro" id="IPR001314">
    <property type="entry name" value="Peptidase_S1A"/>
</dbReference>
<feature type="domain" description="CUB" evidence="8">
    <location>
        <begin position="301"/>
        <end position="414"/>
    </location>
</feature>
<feature type="signal peptide" evidence="7">
    <location>
        <begin position="1"/>
        <end position="24"/>
    </location>
</feature>
<feature type="chain" id="PRO_5044190530" description="Ovochymase 2" evidence="7">
    <location>
        <begin position="25"/>
        <end position="560"/>
    </location>
</feature>
<dbReference type="InterPro" id="IPR033116">
    <property type="entry name" value="TRYPSIN_SER"/>
</dbReference>
<evidence type="ECO:0000256" key="1">
    <source>
        <dbReference type="ARBA" id="ARBA00022670"/>
    </source>
</evidence>
<dbReference type="GeneTree" id="ENSGT00940000157791"/>
<comment type="caution">
    <text evidence="5">Lacks conserved residue(s) required for the propagation of feature annotation.</text>
</comment>
<dbReference type="InParanoid" id="A0A3P8YIQ5"/>
<dbReference type="STRING" id="8010.ENSELUP00000015820"/>
<evidence type="ECO:0008006" key="12">
    <source>
        <dbReference type="Google" id="ProtNLM"/>
    </source>
</evidence>
<dbReference type="PANTHER" id="PTHR24252:SF7">
    <property type="entry name" value="HYALIN"/>
    <property type="match status" value="1"/>
</dbReference>
<keyword evidence="1 6" id="KW-0645">Protease</keyword>
<evidence type="ECO:0000259" key="8">
    <source>
        <dbReference type="PROSITE" id="PS01180"/>
    </source>
</evidence>
<dbReference type="Pfam" id="PF00431">
    <property type="entry name" value="CUB"/>
    <property type="match status" value="2"/>
</dbReference>
<dbReference type="InterPro" id="IPR018114">
    <property type="entry name" value="TRYPSIN_HIS"/>
</dbReference>
<reference evidence="11" key="1">
    <citation type="journal article" date="2014" name="PLoS ONE">
        <title>The genome and linkage map of the northern pike (Esox lucius): conserved synteny revealed between the salmonid sister group and the Neoteleostei.</title>
        <authorList>
            <person name="Rondeau E.B."/>
            <person name="Minkley D.R."/>
            <person name="Leong J.S."/>
            <person name="Messmer A.M."/>
            <person name="Jantzen J.R."/>
            <person name="von Schalburg K.R."/>
            <person name="Lemon C."/>
            <person name="Bird N.H."/>
            <person name="Koop B.F."/>
        </authorList>
    </citation>
    <scope>NUCLEOTIDE SEQUENCE</scope>
</reference>
<dbReference type="SMART" id="SM00020">
    <property type="entry name" value="Tryp_SPc"/>
    <property type="match status" value="1"/>
</dbReference>
<dbReference type="InterPro" id="IPR035914">
    <property type="entry name" value="Sperma_CUB_dom_sf"/>
</dbReference>
<dbReference type="SUPFAM" id="SSF50494">
    <property type="entry name" value="Trypsin-like serine proteases"/>
    <property type="match status" value="1"/>
</dbReference>
<dbReference type="GO" id="GO:0004252">
    <property type="term" value="F:serine-type endopeptidase activity"/>
    <property type="evidence" value="ECO:0007669"/>
    <property type="project" value="InterPro"/>
</dbReference>
<evidence type="ECO:0000256" key="7">
    <source>
        <dbReference type="SAM" id="SignalP"/>
    </source>
</evidence>
<dbReference type="Gene3D" id="2.40.10.10">
    <property type="entry name" value="Trypsin-like serine proteases"/>
    <property type="match status" value="1"/>
</dbReference>
<evidence type="ECO:0000313" key="10">
    <source>
        <dbReference type="Ensembl" id="ENSELUP00000015820.3"/>
    </source>
</evidence>
<feature type="domain" description="Peptidase S1" evidence="9">
    <location>
        <begin position="47"/>
        <end position="294"/>
    </location>
</feature>
<evidence type="ECO:0000313" key="11">
    <source>
        <dbReference type="Proteomes" id="UP000265140"/>
    </source>
</evidence>
<dbReference type="AlphaFoldDB" id="A0A3P8YIQ5"/>
<dbReference type="PROSITE" id="PS01180">
    <property type="entry name" value="CUB"/>
    <property type="match status" value="2"/>
</dbReference>
<dbReference type="InterPro" id="IPR000859">
    <property type="entry name" value="CUB_dom"/>
</dbReference>
<dbReference type="FunFam" id="2.60.120.290:FF:000013">
    <property type="entry name" value="Membrane frizzled-related protein"/>
    <property type="match status" value="1"/>
</dbReference>
<feature type="disulfide bond" evidence="5">
    <location>
        <begin position="413"/>
        <end position="440"/>
    </location>
</feature>
<gene>
    <name evidence="10" type="primary">OVCH2</name>
</gene>
<dbReference type="OMA" id="ENDSYCR"/>
<evidence type="ECO:0000256" key="4">
    <source>
        <dbReference type="ARBA" id="ARBA00023157"/>
    </source>
</evidence>
<dbReference type="InterPro" id="IPR009003">
    <property type="entry name" value="Peptidase_S1_PA"/>
</dbReference>
<keyword evidence="4 5" id="KW-1015">Disulfide bond</keyword>
<organism evidence="10 11">
    <name type="scientific">Esox lucius</name>
    <name type="common">Northern pike</name>
    <dbReference type="NCBI Taxonomy" id="8010"/>
    <lineage>
        <taxon>Eukaryota</taxon>
        <taxon>Metazoa</taxon>
        <taxon>Chordata</taxon>
        <taxon>Craniata</taxon>
        <taxon>Vertebrata</taxon>
        <taxon>Euteleostomi</taxon>
        <taxon>Actinopterygii</taxon>
        <taxon>Neopterygii</taxon>
        <taxon>Teleostei</taxon>
        <taxon>Protacanthopterygii</taxon>
        <taxon>Esociformes</taxon>
        <taxon>Esocidae</taxon>
        <taxon>Esox</taxon>
    </lineage>
</organism>
<dbReference type="FunFam" id="2.40.10.10:FF:000003">
    <property type="entry name" value="Transmembrane serine protease 3"/>
    <property type="match status" value="1"/>
</dbReference>
<dbReference type="Proteomes" id="UP000265140">
    <property type="component" value="Chromosome 19"/>
</dbReference>
<sequence>MGGSWVKTIEVLFCLCYCLNMGISDHLSDAKCGTPLVRNLLDHSLRIVGGLEARYGSHPWLVSLRFRGSHFCGGAILTDHWILTAAHCFTNFLRNLNAAIGEFDQRVPDEGELNFTVKTIQLHEKYRHASPMSYDIALLEINGHIRFGPRVQPICLPLPRESFPPRTGCLVSGWGRTKERGRLPAVLREVQLELVEPAKCKYVLKTLRPTQQVLTVLCAGPEEGGKDACQGDSGGPLICPRKGGHWAVVGVTSWGKGCGRSWINNKAKSPAKRGSPGVFTDVRMLLPWIKTKLREGLCSVMDGAVSGSEGVIRNPSLPGRLYNNNELCSWSINIPFGRSILLEFLEFDIENDTFCQSDQLTVFVGTNPERPVGRFCGSAPPAPVLIDSHSASIHFVTDVTNNASFLLCAAMGCVTMALVQEQKAVHSLDYPRSYSNNSVCRWVLYAPEGHVVKLDFNDFDLEQSELCKYDSLTVYGDVDAGDEIAKLCGRTVPPPVLSYDNVMVLQFSSDSTVTFRGFHATVSFISKADIPKVSQVHVDFADAPKPLEVFLNCNDKHVFR</sequence>
<dbReference type="Bgee" id="ENSELUG00000015748">
    <property type="expression patterns" value="Expressed in testis and 5 other cell types or tissues"/>
</dbReference>
<dbReference type="CDD" id="cd00190">
    <property type="entry name" value="Tryp_SPc"/>
    <property type="match status" value="1"/>
</dbReference>
<dbReference type="Ensembl" id="ENSELUT00000025004.3">
    <property type="protein sequence ID" value="ENSELUP00000015820.3"/>
    <property type="gene ID" value="ENSELUG00000015748.3"/>
</dbReference>
<evidence type="ECO:0000256" key="2">
    <source>
        <dbReference type="ARBA" id="ARBA00022801"/>
    </source>
</evidence>
<dbReference type="GO" id="GO:0006508">
    <property type="term" value="P:proteolysis"/>
    <property type="evidence" value="ECO:0007669"/>
    <property type="project" value="UniProtKB-KW"/>
</dbReference>
<evidence type="ECO:0000259" key="9">
    <source>
        <dbReference type="PROSITE" id="PS50240"/>
    </source>
</evidence>
<dbReference type="PROSITE" id="PS50240">
    <property type="entry name" value="TRYPSIN_DOM"/>
    <property type="match status" value="1"/>
</dbReference>
<dbReference type="GO" id="GO:0007340">
    <property type="term" value="P:acrosome reaction"/>
    <property type="evidence" value="ECO:0007669"/>
    <property type="project" value="TreeGrafter"/>
</dbReference>
<feature type="domain" description="CUB" evidence="8">
    <location>
        <begin position="413"/>
        <end position="525"/>
    </location>
</feature>
<dbReference type="SUPFAM" id="SSF49854">
    <property type="entry name" value="Spermadhesin, CUB domain"/>
    <property type="match status" value="2"/>
</dbReference>
<reference evidence="10" key="4">
    <citation type="submission" date="2025-09" db="UniProtKB">
        <authorList>
            <consortium name="Ensembl"/>
        </authorList>
    </citation>
    <scope>IDENTIFICATION</scope>
</reference>
<dbReference type="PROSITE" id="PS00135">
    <property type="entry name" value="TRYPSIN_SER"/>
    <property type="match status" value="1"/>
</dbReference>
<dbReference type="PANTHER" id="PTHR24252">
    <property type="entry name" value="ACROSIN-RELATED"/>
    <property type="match status" value="1"/>
</dbReference>
<keyword evidence="7" id="KW-0732">Signal</keyword>
<dbReference type="PROSITE" id="PS00134">
    <property type="entry name" value="TRYPSIN_HIS"/>
    <property type="match status" value="1"/>
</dbReference>
<dbReference type="SMART" id="SM00042">
    <property type="entry name" value="CUB"/>
    <property type="match status" value="2"/>
</dbReference>
<dbReference type="InterPro" id="IPR043504">
    <property type="entry name" value="Peptidase_S1_PA_chymotrypsin"/>
</dbReference>
<name>A0A3P8YIQ5_ESOLU</name>
<dbReference type="CDD" id="cd00041">
    <property type="entry name" value="CUB"/>
    <property type="match status" value="2"/>
</dbReference>
<evidence type="ECO:0000256" key="6">
    <source>
        <dbReference type="RuleBase" id="RU363034"/>
    </source>
</evidence>